<name>A0A2S5BJ70_9BASI</name>
<dbReference type="PROSITE" id="PS51450">
    <property type="entry name" value="LRR"/>
    <property type="match status" value="6"/>
</dbReference>
<feature type="compositionally biased region" description="Acidic residues" evidence="6">
    <location>
        <begin position="190"/>
        <end position="201"/>
    </location>
</feature>
<dbReference type="SUPFAM" id="SSF52058">
    <property type="entry name" value="L domain-like"/>
    <property type="match status" value="1"/>
</dbReference>
<feature type="compositionally biased region" description="Low complexity" evidence="6">
    <location>
        <begin position="39"/>
        <end position="52"/>
    </location>
</feature>
<dbReference type="InterPro" id="IPR050576">
    <property type="entry name" value="Cilia_flagella_integrity"/>
</dbReference>
<dbReference type="OrthoDB" id="266138at2759"/>
<dbReference type="InterPro" id="IPR032675">
    <property type="entry name" value="LRR_dom_sf"/>
</dbReference>
<evidence type="ECO:0000313" key="7">
    <source>
        <dbReference type="EMBL" id="POY76810.1"/>
    </source>
</evidence>
<evidence type="ECO:0000256" key="3">
    <source>
        <dbReference type="ARBA" id="ARBA00022737"/>
    </source>
</evidence>
<keyword evidence="2" id="KW-0433">Leucine-rich repeat</keyword>
<dbReference type="InterPro" id="IPR025875">
    <property type="entry name" value="Leu-rich_rpt_4"/>
</dbReference>
<dbReference type="GO" id="GO:0005634">
    <property type="term" value="C:nucleus"/>
    <property type="evidence" value="ECO:0007669"/>
    <property type="project" value="UniProtKB-SubCell"/>
</dbReference>
<feature type="region of interest" description="Disordered" evidence="6">
    <location>
        <begin position="1"/>
        <end position="96"/>
    </location>
</feature>
<feature type="compositionally biased region" description="Basic and acidic residues" evidence="6">
    <location>
        <begin position="53"/>
        <end position="80"/>
    </location>
</feature>
<dbReference type="EMBL" id="PJQD01000001">
    <property type="protein sequence ID" value="POY76810.1"/>
    <property type="molecule type" value="Genomic_DNA"/>
</dbReference>
<dbReference type="InterPro" id="IPR003591">
    <property type="entry name" value="Leu-rich_rpt_typical-subtyp"/>
</dbReference>
<feature type="compositionally biased region" description="Basic and acidic residues" evidence="6">
    <location>
        <begin position="202"/>
        <end position="220"/>
    </location>
</feature>
<keyword evidence="8" id="KW-1185">Reference proteome</keyword>
<keyword evidence="4" id="KW-0539">Nucleus</keyword>
<sequence length="482" mass="53558">MTDANATASPPVASASGQSAIAHGAPPAVLDGTVNHANGGESSESDGGNVSESGRKEPFANLKLDERHCEDDKRRSERRANLVMGPPLGESEPHANGDQVVEGQEIAANEDLLTNYPDDSVDLELTHLRIRTLRGLGLERFTKVQRISLRQNLLTSLFYHPDPPLEAANGHSLVEQPHTDGTTNGTNDADAVDEDEHDDEDAAKKEAEYPYEERRRAEREEPVWPLRNLKELEELDLYDNSLKSVQGLEGLESLQSLDLSFNLLRSVAPLNDTSETSPYRYANLTHLYLIQNKLTKIEGVKDRTSLTYLEYGGNRIRTIENLPISANLRSLFLGKNKITRIEGLDGLTGLCTLSIQSNRLTKIEGLDSLVNLEELYLSHNGLTRIEGLRKLKKLTTLDVGNNKIEEASAEELEPLTELEEFWANDNLLRTIPSLPKETHPNLSTIYLEGNPLQKELGTAYRRKVMLECPQVGQIDATFVRQA</sequence>
<evidence type="ECO:0008006" key="9">
    <source>
        <dbReference type="Google" id="ProtNLM"/>
    </source>
</evidence>
<dbReference type="Pfam" id="PF12799">
    <property type="entry name" value="LRR_4"/>
    <property type="match status" value="3"/>
</dbReference>
<dbReference type="SMART" id="SM00365">
    <property type="entry name" value="LRR_SD22"/>
    <property type="match status" value="10"/>
</dbReference>
<comment type="similarity">
    <text evidence="5">Belongs to the SDS22 family.</text>
</comment>
<proteinExistence type="inferred from homology"/>
<dbReference type="Proteomes" id="UP000237144">
    <property type="component" value="Unassembled WGS sequence"/>
</dbReference>
<evidence type="ECO:0000313" key="8">
    <source>
        <dbReference type="Proteomes" id="UP000237144"/>
    </source>
</evidence>
<reference evidence="7 8" key="1">
    <citation type="journal article" date="2018" name="Front. Microbiol.">
        <title>Prospects for Fungal Bioremediation of Acidic Radioactive Waste Sites: Characterization and Genome Sequence of Rhodotorula taiwanensis MD1149.</title>
        <authorList>
            <person name="Tkavc R."/>
            <person name="Matrosova V.Y."/>
            <person name="Grichenko O.E."/>
            <person name="Gostincar C."/>
            <person name="Volpe R.P."/>
            <person name="Klimenkova P."/>
            <person name="Gaidamakova E.K."/>
            <person name="Zhou C.E."/>
            <person name="Stewart B.J."/>
            <person name="Lyman M.G."/>
            <person name="Malfatti S.A."/>
            <person name="Rubinfeld B."/>
            <person name="Courtot M."/>
            <person name="Singh J."/>
            <person name="Dalgard C.L."/>
            <person name="Hamilton T."/>
            <person name="Frey K.G."/>
            <person name="Gunde-Cimerman N."/>
            <person name="Dugan L."/>
            <person name="Daly M.J."/>
        </authorList>
    </citation>
    <scope>NUCLEOTIDE SEQUENCE [LARGE SCALE GENOMIC DNA]</scope>
    <source>
        <strain evidence="7 8">MD1149</strain>
    </source>
</reference>
<dbReference type="AlphaFoldDB" id="A0A2S5BJ70"/>
<keyword evidence="3" id="KW-0677">Repeat</keyword>
<feature type="region of interest" description="Disordered" evidence="6">
    <location>
        <begin position="167"/>
        <end position="220"/>
    </location>
</feature>
<comment type="caution">
    <text evidence="7">The sequence shown here is derived from an EMBL/GenBank/DDBJ whole genome shotgun (WGS) entry which is preliminary data.</text>
</comment>
<evidence type="ECO:0000256" key="5">
    <source>
        <dbReference type="ARBA" id="ARBA00023460"/>
    </source>
</evidence>
<evidence type="ECO:0000256" key="6">
    <source>
        <dbReference type="SAM" id="MobiDB-lite"/>
    </source>
</evidence>
<evidence type="ECO:0000256" key="1">
    <source>
        <dbReference type="ARBA" id="ARBA00004123"/>
    </source>
</evidence>
<dbReference type="SMART" id="SM00369">
    <property type="entry name" value="LRR_TYP"/>
    <property type="match status" value="6"/>
</dbReference>
<organism evidence="7 8">
    <name type="scientific">Rhodotorula taiwanensis</name>
    <dbReference type="NCBI Taxonomy" id="741276"/>
    <lineage>
        <taxon>Eukaryota</taxon>
        <taxon>Fungi</taxon>
        <taxon>Dikarya</taxon>
        <taxon>Basidiomycota</taxon>
        <taxon>Pucciniomycotina</taxon>
        <taxon>Microbotryomycetes</taxon>
        <taxon>Sporidiobolales</taxon>
        <taxon>Sporidiobolaceae</taxon>
        <taxon>Rhodotorula</taxon>
    </lineage>
</organism>
<dbReference type="Gene3D" id="3.80.10.10">
    <property type="entry name" value="Ribonuclease Inhibitor"/>
    <property type="match status" value="3"/>
</dbReference>
<dbReference type="InterPro" id="IPR001611">
    <property type="entry name" value="Leu-rich_rpt"/>
</dbReference>
<protein>
    <recommendedName>
        <fullName evidence="9">Protein phosphatase 1 regulatory subunit 7</fullName>
    </recommendedName>
</protein>
<evidence type="ECO:0000256" key="2">
    <source>
        <dbReference type="ARBA" id="ARBA00022614"/>
    </source>
</evidence>
<dbReference type="PANTHER" id="PTHR45973:SF23">
    <property type="entry name" value="PROTEIN PHOSPHATASE 1 REGULATORY SUBUNIT 7"/>
    <property type="match status" value="1"/>
</dbReference>
<gene>
    <name evidence="7" type="ORF">BMF94_0062</name>
</gene>
<dbReference type="STRING" id="741276.A0A2S5BJ70"/>
<comment type="subcellular location">
    <subcellularLocation>
        <location evidence="1">Nucleus</location>
    </subcellularLocation>
</comment>
<evidence type="ECO:0000256" key="4">
    <source>
        <dbReference type="ARBA" id="ARBA00023242"/>
    </source>
</evidence>
<accession>A0A2S5BJ70</accession>
<dbReference type="PANTHER" id="PTHR45973">
    <property type="entry name" value="PROTEIN PHOSPHATASE 1 REGULATORY SUBUNIT SDS22-RELATED"/>
    <property type="match status" value="1"/>
</dbReference>
<feature type="compositionally biased region" description="Low complexity" evidence="6">
    <location>
        <begin position="179"/>
        <end position="189"/>
    </location>
</feature>